<dbReference type="Proteomes" id="UP000195514">
    <property type="component" value="Chromosome I"/>
</dbReference>
<dbReference type="AlphaFoldDB" id="A0A1Y6K6B1"/>
<organism evidence="1 2">
    <name type="scientific">Candidatus Brevifilum fermentans</name>
    <dbReference type="NCBI Taxonomy" id="1986204"/>
    <lineage>
        <taxon>Bacteria</taxon>
        <taxon>Bacillati</taxon>
        <taxon>Chloroflexota</taxon>
        <taxon>Anaerolineae</taxon>
        <taxon>Anaerolineales</taxon>
        <taxon>Anaerolineaceae</taxon>
        <taxon>Candidatus Brevifilum</taxon>
    </lineage>
</organism>
<dbReference type="EMBL" id="LT859958">
    <property type="protein sequence ID" value="SMX55242.1"/>
    <property type="molecule type" value="Genomic_DNA"/>
</dbReference>
<evidence type="ECO:0000313" key="1">
    <source>
        <dbReference type="EMBL" id="SMX55242.1"/>
    </source>
</evidence>
<dbReference type="KEGG" id="abat:CFX1CAM_2177"/>
<accession>A0A1Y6K6B1</accession>
<keyword evidence="2" id="KW-1185">Reference proteome</keyword>
<gene>
    <name evidence="1" type="ORF">CFX1CAM_2177</name>
</gene>
<proteinExistence type="predicted"/>
<evidence type="ECO:0000313" key="2">
    <source>
        <dbReference type="Proteomes" id="UP000195514"/>
    </source>
</evidence>
<name>A0A1Y6K6B1_9CHLR</name>
<reference evidence="2" key="1">
    <citation type="submission" date="2017-05" db="EMBL/GenBank/DDBJ databases">
        <authorList>
            <person name="Kirkegaard R."/>
            <person name="Mcilroy J S."/>
        </authorList>
    </citation>
    <scope>NUCLEOTIDE SEQUENCE [LARGE SCALE GENOMIC DNA]</scope>
</reference>
<protein>
    <submittedName>
        <fullName evidence="1">Uncharacterized protein</fullName>
    </submittedName>
</protein>
<sequence>MSPTPLSSRAGEAISSAAPLRLLHFVRNDINGEIYPYPAGEMVVRVCEEFPGYAEYFHRVIELPIGDAPEIDNHTDCRGRSLYLPWADTEVRPYM</sequence>